<dbReference type="InterPro" id="IPR001841">
    <property type="entry name" value="Znf_RING"/>
</dbReference>
<evidence type="ECO:0000256" key="10">
    <source>
        <dbReference type="SAM" id="MobiDB-lite"/>
    </source>
</evidence>
<evidence type="ECO:0000259" key="12">
    <source>
        <dbReference type="PROSITE" id="PS50119"/>
    </source>
</evidence>
<dbReference type="OMA" id="ECNINEY"/>
<accession>A0A0L0DVV8</accession>
<dbReference type="InterPro" id="IPR003591">
    <property type="entry name" value="Leu-rich_rpt_typical-subtyp"/>
</dbReference>
<dbReference type="InterPro" id="IPR000315">
    <property type="entry name" value="Znf_B-box"/>
</dbReference>
<feature type="domain" description="PPM-type phosphatase" evidence="13">
    <location>
        <begin position="932"/>
        <end position="1233"/>
    </location>
</feature>
<dbReference type="SMART" id="SM00331">
    <property type="entry name" value="PP2C_SIG"/>
    <property type="match status" value="1"/>
</dbReference>
<dbReference type="InterPro" id="IPR050216">
    <property type="entry name" value="LRR_domain-containing"/>
</dbReference>
<dbReference type="AlphaFoldDB" id="A0A0L0DVV8"/>
<dbReference type="SMART" id="SM00364">
    <property type="entry name" value="LRR_BAC"/>
    <property type="match status" value="10"/>
</dbReference>
<keyword evidence="2" id="KW-0479">Metal-binding</keyword>
<evidence type="ECO:0000256" key="1">
    <source>
        <dbReference type="ARBA" id="ARBA00022614"/>
    </source>
</evidence>
<dbReference type="PROSITE" id="PS00518">
    <property type="entry name" value="ZF_RING_1"/>
    <property type="match status" value="1"/>
</dbReference>
<dbReference type="Gene3D" id="3.80.10.10">
    <property type="entry name" value="Ribonuclease Inhibitor"/>
    <property type="match status" value="3"/>
</dbReference>
<organism evidence="14 15">
    <name type="scientific">Thecamonas trahens ATCC 50062</name>
    <dbReference type="NCBI Taxonomy" id="461836"/>
    <lineage>
        <taxon>Eukaryota</taxon>
        <taxon>Apusozoa</taxon>
        <taxon>Apusomonadida</taxon>
        <taxon>Apusomonadidae</taxon>
        <taxon>Thecamonas</taxon>
    </lineage>
</organism>
<dbReference type="InterPro" id="IPR032675">
    <property type="entry name" value="LRR_dom_sf"/>
</dbReference>
<evidence type="ECO:0000256" key="3">
    <source>
        <dbReference type="ARBA" id="ARBA00022737"/>
    </source>
</evidence>
<dbReference type="CDD" id="cd16449">
    <property type="entry name" value="RING-HC"/>
    <property type="match status" value="1"/>
</dbReference>
<name>A0A0L0DVV8_THETB</name>
<evidence type="ECO:0000256" key="5">
    <source>
        <dbReference type="ARBA" id="ARBA00022801"/>
    </source>
</evidence>
<keyword evidence="7 9" id="KW-0904">Protein phosphatase</keyword>
<comment type="similarity">
    <text evidence="9">Belongs to the PP2C family.</text>
</comment>
<keyword evidence="5 9" id="KW-0378">Hydrolase</keyword>
<keyword evidence="4 8" id="KW-0863">Zinc-finger</keyword>
<keyword evidence="1" id="KW-0433">Leucine-rich repeat</keyword>
<feature type="domain" description="RING-type" evidence="11">
    <location>
        <begin position="7"/>
        <end position="48"/>
    </location>
</feature>
<evidence type="ECO:0000256" key="9">
    <source>
        <dbReference type="RuleBase" id="RU003465"/>
    </source>
</evidence>
<dbReference type="Gene3D" id="4.10.830.40">
    <property type="match status" value="1"/>
</dbReference>
<feature type="region of interest" description="Disordered" evidence="10">
    <location>
        <begin position="165"/>
        <end position="209"/>
    </location>
</feature>
<evidence type="ECO:0000313" key="15">
    <source>
        <dbReference type="Proteomes" id="UP000054408"/>
    </source>
</evidence>
<dbReference type="SUPFAM" id="SSF52058">
    <property type="entry name" value="L domain-like"/>
    <property type="match status" value="2"/>
</dbReference>
<dbReference type="Gene3D" id="3.60.40.10">
    <property type="entry name" value="PPM-type phosphatase domain"/>
    <property type="match status" value="1"/>
</dbReference>
<evidence type="ECO:0000256" key="4">
    <source>
        <dbReference type="ARBA" id="ARBA00022771"/>
    </source>
</evidence>
<dbReference type="EMBL" id="GL349441">
    <property type="protein sequence ID" value="KNC56454.1"/>
    <property type="molecule type" value="Genomic_DNA"/>
</dbReference>
<dbReference type="RefSeq" id="XP_013761002.1">
    <property type="nucleotide sequence ID" value="XM_013905548.1"/>
</dbReference>
<sequence length="1234" mass="131197">MANQVLCSVCLEVLHKPRMLECWHAVCATCIPTLVLLERTRRTYSHLCFDHNADHHHHDLACEVDAVTCLACGTPSSIKGCGVDALPGNDDLDEELAAKLGQVRSGEPLACDRCAAAGNAPAEAQCLVCAQIGLLSFCGECWTSHHADGSPLASHTRIELVSLAQAESASDSADGGSEDEAHVESPAPPPADGDETPPPASPRLSSESDEGTRFALASAIAQRSRACEIHDLPQTLYCSACEATACHNCAMHGAHSSHHCLPLGETASLLADKLTSATHELQTWIASSRELLYKLDAAKTTLEGRADSHAAAWCALEDKLVDALRVRLASLRQHSLGNETAHEAAQLAAERAYFDARIKLATDAAAAANRLVEGGGDPAILAAAAPMVAELAAVVTGDGVPAAPHVSPDTLFTLLPATVASFEEAISLLGGDDFYCPLSSASPATPPPKALPKPPSKKTMPFGYFADNNLDTVPLEVFDNTHWKRLILAKNFLTSVPEELAGLTALAELDLTHNSITQLPHALTALTNLAKLKVGGNELDEWPTDLTHLPALTELDIGFNSLTTAPPQLASYTALVKLILRRNSLHLLPDGIHTSWGSLVVLDLSKNKLETLGHALDALPKLTELNLAGNKLVNLSSHPLELPNLSRLDVSHNTLDALPAWLWTLPALQWLDASHNSIAQWPEPKLGVAAASATATLSYLNCRHNALTSLPSLVPLATHLDSIIVSHNALTMLPETLGQLTCLETLDVGSNDLVALPSSVGGLCYLAELNVFGNRIARLPDEISMLASGLVVLSVGNNQLTELPDLSQFSELEELVATGNAISAFPLFLLELPRISAVYLGRNAMTSDGISLEDMEAALSGRVTRADISYNQLSEVPPALASALWCCTEGNPGSVSEAFADWTAVGSEYDSPYDALMAGKAYVTGSERARFELGVAEMIGKRPTMEDALTWHWALPHPRVDALQVDYFGLFDGHAGTAASAFCAERLHTNLELPELSSDDSEASHAALCSALVAAIEKTEEELCAFLTSDATPKSDSRGGTTGLFAFFVGGQLTVANVGDSRAVLVPATSFDEMAAGAAESSKPLSRSIASMRRSDSSSALNRVRRRVRRLSMDHKPTTAEEEERIRRARAYVAFNGRVNGNLAVSRAFGDFHLKPYVIAAPYCAAPVAFSSGDVLIMACDGVWDEIDDATAAHVVTQVFRETGSLSRAAAVLRDMAYNSGSTDNISVIVIRCP</sequence>
<evidence type="ECO:0000256" key="6">
    <source>
        <dbReference type="ARBA" id="ARBA00022833"/>
    </source>
</evidence>
<dbReference type="PROSITE" id="PS50089">
    <property type="entry name" value="ZF_RING_2"/>
    <property type="match status" value="1"/>
</dbReference>
<evidence type="ECO:0000256" key="7">
    <source>
        <dbReference type="ARBA" id="ARBA00022912"/>
    </source>
</evidence>
<protein>
    <recommendedName>
        <fullName evidence="16">PPM-type phosphatase domain-containing protein</fullName>
    </recommendedName>
</protein>
<keyword evidence="15" id="KW-1185">Reference proteome</keyword>
<dbReference type="eggNOG" id="KOG0698">
    <property type="taxonomic scope" value="Eukaryota"/>
</dbReference>
<dbReference type="SMART" id="SM00369">
    <property type="entry name" value="LRR_TYP"/>
    <property type="match status" value="9"/>
</dbReference>
<dbReference type="PROSITE" id="PS01032">
    <property type="entry name" value="PPM_1"/>
    <property type="match status" value="1"/>
</dbReference>
<proteinExistence type="inferred from homology"/>
<dbReference type="InterPro" id="IPR013083">
    <property type="entry name" value="Znf_RING/FYVE/PHD"/>
</dbReference>
<dbReference type="SMART" id="SM00336">
    <property type="entry name" value="BBOX"/>
    <property type="match status" value="2"/>
</dbReference>
<dbReference type="InterPro" id="IPR017907">
    <property type="entry name" value="Znf_RING_CS"/>
</dbReference>
<dbReference type="STRING" id="461836.A0A0L0DVV8"/>
<evidence type="ECO:0000256" key="8">
    <source>
        <dbReference type="PROSITE-ProRule" id="PRU00024"/>
    </source>
</evidence>
<dbReference type="GeneID" id="25569624"/>
<dbReference type="SMART" id="SM00332">
    <property type="entry name" value="PP2Cc"/>
    <property type="match status" value="1"/>
</dbReference>
<dbReference type="PANTHER" id="PTHR48051:SF1">
    <property type="entry name" value="RAS SUPPRESSOR PROTEIN 1"/>
    <property type="match status" value="1"/>
</dbReference>
<keyword evidence="3" id="KW-0677">Repeat</keyword>
<evidence type="ECO:0008006" key="16">
    <source>
        <dbReference type="Google" id="ProtNLM"/>
    </source>
</evidence>
<dbReference type="Pfam" id="PF13855">
    <property type="entry name" value="LRR_8"/>
    <property type="match status" value="2"/>
</dbReference>
<evidence type="ECO:0000259" key="11">
    <source>
        <dbReference type="PROSITE" id="PS50089"/>
    </source>
</evidence>
<dbReference type="SUPFAM" id="SSF57850">
    <property type="entry name" value="RING/U-box"/>
    <property type="match status" value="1"/>
</dbReference>
<dbReference type="GO" id="GO:0005737">
    <property type="term" value="C:cytoplasm"/>
    <property type="evidence" value="ECO:0007669"/>
    <property type="project" value="TreeGrafter"/>
</dbReference>
<feature type="compositionally biased region" description="Low complexity" evidence="10">
    <location>
        <begin position="166"/>
        <end position="175"/>
    </location>
</feature>
<reference evidence="14 15" key="1">
    <citation type="submission" date="2010-05" db="EMBL/GenBank/DDBJ databases">
        <title>The Genome Sequence of Thecamonas trahens ATCC 50062.</title>
        <authorList>
            <consortium name="The Broad Institute Genome Sequencing Platform"/>
            <person name="Russ C."/>
            <person name="Cuomo C."/>
            <person name="Shea T."/>
            <person name="Young S.K."/>
            <person name="Zeng Q."/>
            <person name="Koehrsen M."/>
            <person name="Haas B."/>
            <person name="Borodovsky M."/>
            <person name="Guigo R."/>
            <person name="Alvarado L."/>
            <person name="Berlin A."/>
            <person name="Bochicchio J."/>
            <person name="Borenstein D."/>
            <person name="Chapman S."/>
            <person name="Chen Z."/>
            <person name="Freedman E."/>
            <person name="Gellesch M."/>
            <person name="Goldberg J."/>
            <person name="Griggs A."/>
            <person name="Gujja S."/>
            <person name="Heilman E."/>
            <person name="Heiman D."/>
            <person name="Hepburn T."/>
            <person name="Howarth C."/>
            <person name="Jen D."/>
            <person name="Larson L."/>
            <person name="Mehta T."/>
            <person name="Park D."/>
            <person name="Pearson M."/>
            <person name="Roberts A."/>
            <person name="Saif S."/>
            <person name="Shenoy N."/>
            <person name="Sisk P."/>
            <person name="Stolte C."/>
            <person name="Sykes S."/>
            <person name="Thomson T."/>
            <person name="Walk T."/>
            <person name="White J."/>
            <person name="Yandava C."/>
            <person name="Burger G."/>
            <person name="Gray M.W."/>
            <person name="Holland P.W.H."/>
            <person name="King N."/>
            <person name="Lang F.B.F."/>
            <person name="Roger A.J."/>
            <person name="Ruiz-Trillo I."/>
            <person name="Lander E."/>
            <person name="Nusbaum C."/>
        </authorList>
    </citation>
    <scope>NUCLEOTIDE SEQUENCE [LARGE SCALE GENOMIC DNA]</scope>
    <source>
        <strain evidence="14 15">ATCC 50062</strain>
    </source>
</reference>
<dbReference type="InterPro" id="IPR001611">
    <property type="entry name" value="Leu-rich_rpt"/>
</dbReference>
<dbReference type="eggNOG" id="KOG0619">
    <property type="taxonomic scope" value="Eukaryota"/>
</dbReference>
<dbReference type="InterPro" id="IPR000222">
    <property type="entry name" value="PP2C_BS"/>
</dbReference>
<feature type="compositionally biased region" description="Pro residues" evidence="10">
    <location>
        <begin position="186"/>
        <end position="201"/>
    </location>
</feature>
<dbReference type="CDD" id="cd19756">
    <property type="entry name" value="Bbox2"/>
    <property type="match status" value="1"/>
</dbReference>
<dbReference type="InterPro" id="IPR036457">
    <property type="entry name" value="PPM-type-like_dom_sf"/>
</dbReference>
<dbReference type="SUPFAM" id="SSF81606">
    <property type="entry name" value="PP2C-like"/>
    <property type="match status" value="1"/>
</dbReference>
<feature type="domain" description="B box-type" evidence="12">
    <location>
        <begin position="222"/>
        <end position="263"/>
    </location>
</feature>
<evidence type="ECO:0000313" key="14">
    <source>
        <dbReference type="EMBL" id="KNC56454.1"/>
    </source>
</evidence>
<dbReference type="Gene3D" id="3.30.40.10">
    <property type="entry name" value="Zinc/RING finger domain, C3HC4 (zinc finger)"/>
    <property type="match status" value="1"/>
</dbReference>
<dbReference type="Pfam" id="PF00481">
    <property type="entry name" value="PP2C"/>
    <property type="match status" value="2"/>
</dbReference>
<dbReference type="PROSITE" id="PS50119">
    <property type="entry name" value="ZF_BBOX"/>
    <property type="match status" value="1"/>
</dbReference>
<dbReference type="GO" id="GO:0004721">
    <property type="term" value="F:phosphoprotein phosphatase activity"/>
    <property type="evidence" value="ECO:0007669"/>
    <property type="project" value="UniProtKB-KW"/>
</dbReference>
<dbReference type="Gene3D" id="3.30.160.60">
    <property type="entry name" value="Classic Zinc Finger"/>
    <property type="match status" value="1"/>
</dbReference>
<dbReference type="PANTHER" id="PTHR48051">
    <property type="match status" value="1"/>
</dbReference>
<dbReference type="SUPFAM" id="SSF57845">
    <property type="entry name" value="B-box zinc-binding domain"/>
    <property type="match status" value="1"/>
</dbReference>
<dbReference type="InterPro" id="IPR001932">
    <property type="entry name" value="PPM-type_phosphatase-like_dom"/>
</dbReference>
<dbReference type="SMART" id="SM00184">
    <property type="entry name" value="RING"/>
    <property type="match status" value="1"/>
</dbReference>
<dbReference type="OrthoDB" id="10264738at2759"/>
<gene>
    <name evidence="14" type="ORF">AMSG_11709</name>
</gene>
<dbReference type="Proteomes" id="UP000054408">
    <property type="component" value="Unassembled WGS sequence"/>
</dbReference>
<dbReference type="CDD" id="cd00143">
    <property type="entry name" value="PP2Cc"/>
    <property type="match status" value="1"/>
</dbReference>
<dbReference type="GO" id="GO:0008270">
    <property type="term" value="F:zinc ion binding"/>
    <property type="evidence" value="ECO:0007669"/>
    <property type="project" value="UniProtKB-KW"/>
</dbReference>
<dbReference type="PROSITE" id="PS51450">
    <property type="entry name" value="LRR"/>
    <property type="match status" value="3"/>
</dbReference>
<evidence type="ECO:0000256" key="2">
    <source>
        <dbReference type="ARBA" id="ARBA00022723"/>
    </source>
</evidence>
<dbReference type="PROSITE" id="PS51746">
    <property type="entry name" value="PPM_2"/>
    <property type="match status" value="1"/>
</dbReference>
<evidence type="ECO:0000259" key="13">
    <source>
        <dbReference type="PROSITE" id="PS51746"/>
    </source>
</evidence>
<keyword evidence="6" id="KW-0862">Zinc</keyword>